<dbReference type="Proteomes" id="UP000256542">
    <property type="component" value="Unassembled WGS sequence"/>
</dbReference>
<dbReference type="Pfam" id="PF06938">
    <property type="entry name" value="DUF1285_N"/>
    <property type="match status" value="1"/>
</dbReference>
<evidence type="ECO:0000313" key="4">
    <source>
        <dbReference type="Proteomes" id="UP000256542"/>
    </source>
</evidence>
<dbReference type="InterPro" id="IPR048342">
    <property type="entry name" value="DUF1285_C"/>
</dbReference>
<feature type="domain" description="DUF1285" evidence="1">
    <location>
        <begin position="16"/>
        <end position="82"/>
    </location>
</feature>
<accession>A0A3E0DSJ4</accession>
<organism evidence="3 4">
    <name type="scientific">Marinomonas pollencensis</name>
    <dbReference type="NCBI Taxonomy" id="491954"/>
    <lineage>
        <taxon>Bacteria</taxon>
        <taxon>Pseudomonadati</taxon>
        <taxon>Pseudomonadota</taxon>
        <taxon>Gammaproteobacteria</taxon>
        <taxon>Oceanospirillales</taxon>
        <taxon>Oceanospirillaceae</taxon>
        <taxon>Marinomonas</taxon>
    </lineage>
</organism>
<proteinExistence type="predicted"/>
<sequence length="179" mass="20423">MLDLKAVEKDKKSGLPPVHLWHPEFCGDMDLVVKANGDWVHDGDKIKRAKMVTLFSHILWYEEGEYFLVTPVEKVRIQVEDAPFLVTKWRYIDTAKGPAIEFTTLTEDVKVLGVDCELWLEGSEQAERPYISMRYGMKAMLHRNVFYQLVEELVAVNTPQGSGMGLVSAGKAYLFILDE</sequence>
<gene>
    <name evidence="3" type="ORF">DFP81_10184</name>
</gene>
<dbReference type="InterPro" id="IPR023361">
    <property type="entry name" value="DUF1285_beta_roll_sf"/>
</dbReference>
<dbReference type="PIRSF" id="PIRSF029557">
    <property type="entry name" value="UCP029557"/>
    <property type="match status" value="1"/>
</dbReference>
<keyword evidence="4" id="KW-1185">Reference proteome</keyword>
<evidence type="ECO:0000313" key="3">
    <source>
        <dbReference type="EMBL" id="REG86519.1"/>
    </source>
</evidence>
<dbReference type="RefSeq" id="WP_115895787.1">
    <property type="nucleotide sequence ID" value="NZ_QUNG01000001.1"/>
</dbReference>
<reference evidence="3 4" key="1">
    <citation type="submission" date="2018-08" db="EMBL/GenBank/DDBJ databases">
        <title>Genomic Encyclopedia of Type Strains, Phase III (KMG-III): the genomes of soil and plant-associated and newly described type strains.</title>
        <authorList>
            <person name="Whitman W."/>
        </authorList>
    </citation>
    <scope>NUCLEOTIDE SEQUENCE [LARGE SCALE GENOMIC DNA]</scope>
    <source>
        <strain evidence="3 4">CECT 7375</strain>
    </source>
</reference>
<evidence type="ECO:0000259" key="1">
    <source>
        <dbReference type="Pfam" id="PF06938"/>
    </source>
</evidence>
<evidence type="ECO:0000259" key="2">
    <source>
        <dbReference type="Pfam" id="PF21028"/>
    </source>
</evidence>
<dbReference type="OrthoDB" id="3078366at2"/>
<feature type="domain" description="DUF1285" evidence="2">
    <location>
        <begin position="83"/>
        <end position="173"/>
    </location>
</feature>
<dbReference type="InterPro" id="IPR010707">
    <property type="entry name" value="DUF1285"/>
</dbReference>
<comment type="caution">
    <text evidence="3">The sequence shown here is derived from an EMBL/GenBank/DDBJ whole genome shotgun (WGS) entry which is preliminary data.</text>
</comment>
<evidence type="ECO:0008006" key="5">
    <source>
        <dbReference type="Google" id="ProtNLM"/>
    </source>
</evidence>
<name>A0A3E0DSJ4_9GAMM</name>
<protein>
    <recommendedName>
        <fullName evidence="5">DUF1285 domain-containing protein</fullName>
    </recommendedName>
</protein>
<dbReference type="Pfam" id="PF21028">
    <property type="entry name" value="DUF1285_C"/>
    <property type="match status" value="1"/>
</dbReference>
<dbReference type="Gene3D" id="3.10.540.10">
    <property type="entry name" value="duf1285 like domain"/>
    <property type="match status" value="1"/>
</dbReference>
<dbReference type="AlphaFoldDB" id="A0A3E0DSJ4"/>
<dbReference type="InterPro" id="IPR048341">
    <property type="entry name" value="DUF1285_N"/>
</dbReference>
<dbReference type="EMBL" id="QUNG01000001">
    <property type="protein sequence ID" value="REG86519.1"/>
    <property type="molecule type" value="Genomic_DNA"/>
</dbReference>
<dbReference type="Gene3D" id="2.30.270.10">
    <property type="entry name" value="duf1285 protein"/>
    <property type="match status" value="1"/>
</dbReference>